<dbReference type="Pfam" id="PF01351">
    <property type="entry name" value="RNase_HII"/>
    <property type="match status" value="1"/>
</dbReference>
<dbReference type="GO" id="GO:0032299">
    <property type="term" value="C:ribonuclease H2 complex"/>
    <property type="evidence" value="ECO:0007669"/>
    <property type="project" value="UniProtKB-ARBA"/>
</dbReference>
<name>A0A0B2V468_TOXCA</name>
<dbReference type="OMA" id="REECRFF"/>
<dbReference type="NCBIfam" id="TIGR00729">
    <property type="entry name" value="ribonuclease HII"/>
    <property type="match status" value="1"/>
</dbReference>
<feature type="binding site" evidence="9">
    <location>
        <position position="37"/>
    </location>
    <ligand>
        <name>a divalent metal cation</name>
        <dbReference type="ChEBI" id="CHEBI:60240"/>
    </ligand>
</feature>
<dbReference type="InterPro" id="IPR023160">
    <property type="entry name" value="RNase_HII_hlx-loop-hlx_cap_dom"/>
</dbReference>
<comment type="cofactor">
    <cofactor evidence="9">
        <name>Mn(2+)</name>
        <dbReference type="ChEBI" id="CHEBI:29035"/>
    </cofactor>
    <cofactor evidence="9">
        <name>Mg(2+)</name>
        <dbReference type="ChEBI" id="CHEBI:18420"/>
    </cofactor>
    <text evidence="9">Manganese or magnesium. Binds 1 divalent metal ion per monomer in the absence of substrate. May bind a second metal ion after substrate binding.</text>
</comment>
<dbReference type="PANTHER" id="PTHR10954">
    <property type="entry name" value="RIBONUCLEASE H2 SUBUNIT A"/>
    <property type="match status" value="1"/>
</dbReference>
<keyword evidence="4 9" id="KW-0540">Nuclease</keyword>
<dbReference type="Gene3D" id="1.10.10.460">
    <property type="entry name" value="Ribonuclease hii. Domain 2"/>
    <property type="match status" value="1"/>
</dbReference>
<evidence type="ECO:0000256" key="4">
    <source>
        <dbReference type="ARBA" id="ARBA00022722"/>
    </source>
</evidence>
<organism evidence="12 13">
    <name type="scientific">Toxocara canis</name>
    <name type="common">Canine roundworm</name>
    <dbReference type="NCBI Taxonomy" id="6265"/>
    <lineage>
        <taxon>Eukaryota</taxon>
        <taxon>Metazoa</taxon>
        <taxon>Ecdysozoa</taxon>
        <taxon>Nematoda</taxon>
        <taxon>Chromadorea</taxon>
        <taxon>Rhabditida</taxon>
        <taxon>Spirurina</taxon>
        <taxon>Ascaridomorpha</taxon>
        <taxon>Ascaridoidea</taxon>
        <taxon>Toxocaridae</taxon>
        <taxon>Toxocara</taxon>
    </lineage>
</organism>
<keyword evidence="6 9" id="KW-0255">Endonuclease</keyword>
<comment type="function">
    <text evidence="10">Endonuclease that specifically degrades the RNA of RNA-DNA hybrids.</text>
</comment>
<keyword evidence="7 9" id="KW-0378">Hydrolase</keyword>
<dbReference type="AlphaFoldDB" id="A0A0B2V468"/>
<evidence type="ECO:0000259" key="11">
    <source>
        <dbReference type="PROSITE" id="PS51975"/>
    </source>
</evidence>
<evidence type="ECO:0000256" key="7">
    <source>
        <dbReference type="ARBA" id="ARBA00022801"/>
    </source>
</evidence>
<proteinExistence type="inferred from homology"/>
<comment type="function">
    <text evidence="8">Catalytic subunit of RNase HII, an endonuclease that specifically degrades the RNA of RNA:DNA hybrids. Participates in DNA replication, possibly by mediating the removal of lagging-strand Okazaki fragment RNA primers during DNA replication. Mediates the excision of single ribonucleotides from DNA:RNA duplexes.</text>
</comment>
<dbReference type="EMBL" id="JPKZ01002554">
    <property type="protein sequence ID" value="KHN76264.1"/>
    <property type="molecule type" value="Genomic_DNA"/>
</dbReference>
<dbReference type="GO" id="GO:0006298">
    <property type="term" value="P:mismatch repair"/>
    <property type="evidence" value="ECO:0007669"/>
    <property type="project" value="TreeGrafter"/>
</dbReference>
<accession>A0A0B2V468</accession>
<feature type="binding site" evidence="9">
    <location>
        <position position="147"/>
    </location>
    <ligand>
        <name>a divalent metal cation</name>
        <dbReference type="ChEBI" id="CHEBI:60240"/>
    </ligand>
</feature>
<dbReference type="Gene3D" id="3.30.420.10">
    <property type="entry name" value="Ribonuclease H-like superfamily/Ribonuclease H"/>
    <property type="match status" value="1"/>
</dbReference>
<protein>
    <recommendedName>
        <fullName evidence="10">Ribonuclease</fullName>
        <ecNumber evidence="10">3.1.26.4</ecNumber>
    </recommendedName>
</protein>
<evidence type="ECO:0000313" key="13">
    <source>
        <dbReference type="Proteomes" id="UP000031036"/>
    </source>
</evidence>
<dbReference type="InterPro" id="IPR004649">
    <property type="entry name" value="RNase_H2_suA"/>
</dbReference>
<evidence type="ECO:0000256" key="6">
    <source>
        <dbReference type="ARBA" id="ARBA00022759"/>
    </source>
</evidence>
<evidence type="ECO:0000256" key="10">
    <source>
        <dbReference type="RuleBase" id="RU003515"/>
    </source>
</evidence>
<dbReference type="Proteomes" id="UP000031036">
    <property type="component" value="Unassembled WGS sequence"/>
</dbReference>
<dbReference type="GO" id="GO:0003723">
    <property type="term" value="F:RNA binding"/>
    <property type="evidence" value="ECO:0007669"/>
    <property type="project" value="UniProtKB-UniRule"/>
</dbReference>
<dbReference type="OrthoDB" id="7462577at2759"/>
<dbReference type="CDD" id="cd07181">
    <property type="entry name" value="RNase_HII_eukaryota_like"/>
    <property type="match status" value="1"/>
</dbReference>
<dbReference type="PANTHER" id="PTHR10954:SF7">
    <property type="entry name" value="RIBONUCLEASE H2 SUBUNIT A"/>
    <property type="match status" value="1"/>
</dbReference>
<dbReference type="GO" id="GO:0046872">
    <property type="term" value="F:metal ion binding"/>
    <property type="evidence" value="ECO:0007669"/>
    <property type="project" value="UniProtKB-KW"/>
</dbReference>
<dbReference type="GO" id="GO:0043137">
    <property type="term" value="P:DNA replication, removal of RNA primer"/>
    <property type="evidence" value="ECO:0007669"/>
    <property type="project" value="TreeGrafter"/>
</dbReference>
<evidence type="ECO:0000256" key="9">
    <source>
        <dbReference type="PROSITE-ProRule" id="PRU01319"/>
    </source>
</evidence>
<dbReference type="InterPro" id="IPR036397">
    <property type="entry name" value="RNaseH_sf"/>
</dbReference>
<gene>
    <name evidence="12" type="primary">rnh-2</name>
    <name evidence="12" type="ORF">Tcan_14663</name>
</gene>
<comment type="catalytic activity">
    <reaction evidence="1 9 10">
        <text>Endonucleolytic cleavage to 5'-phosphomonoester.</text>
        <dbReference type="EC" id="3.1.26.4"/>
    </reaction>
</comment>
<dbReference type="GO" id="GO:0004523">
    <property type="term" value="F:RNA-DNA hybrid ribonuclease activity"/>
    <property type="evidence" value="ECO:0007669"/>
    <property type="project" value="UniProtKB-UniRule"/>
</dbReference>
<dbReference type="InterPro" id="IPR012337">
    <property type="entry name" value="RNaseH-like_sf"/>
</dbReference>
<evidence type="ECO:0000256" key="8">
    <source>
        <dbReference type="ARBA" id="ARBA00024981"/>
    </source>
</evidence>
<keyword evidence="13" id="KW-1185">Reference proteome</keyword>
<sequence>MADKRHEDTTLGCCAVEKSRHFASFAAGKPCVLGIDEAGRGPVLGPMVYACAVSPIDKAEQLKALGVDDSKALTEDKRTKIFKAMNDEENATEVVAFAYRVLSARFISAEMLRRCKYSLNELSHASAVHMISLALQNKVNVTEVYVDTVGPKGALQAKLQERFPSISITVTEKADSLFAVVSAASIVAKVNRDSLLREWIFVEGDVRVPLEGYGSGYPCDPLTKKFLMDSVDPVFGYSSLVRFSWKTAEVALERNAVPCKWEEPGIAQISSWFHLGPKEECRPVRHAFFNDRFISNVVSF</sequence>
<dbReference type="InterPro" id="IPR001352">
    <property type="entry name" value="RNase_HII/HIII"/>
</dbReference>
<dbReference type="SUPFAM" id="SSF53098">
    <property type="entry name" value="Ribonuclease H-like"/>
    <property type="match status" value="1"/>
</dbReference>
<comment type="cofactor">
    <cofactor evidence="2">
        <name>Mg(2+)</name>
        <dbReference type="ChEBI" id="CHEBI:18420"/>
    </cofactor>
</comment>
<dbReference type="InterPro" id="IPR024567">
    <property type="entry name" value="RNase_HII/HIII_dom"/>
</dbReference>
<dbReference type="FunFam" id="1.10.10.460:FF:000001">
    <property type="entry name" value="Ribonuclease"/>
    <property type="match status" value="1"/>
</dbReference>
<keyword evidence="5 9" id="KW-0479">Metal-binding</keyword>
<dbReference type="PROSITE" id="PS51975">
    <property type="entry name" value="RNASE_H_2"/>
    <property type="match status" value="1"/>
</dbReference>
<feature type="domain" description="RNase H type-2" evidence="11">
    <location>
        <begin position="30"/>
        <end position="257"/>
    </location>
</feature>
<evidence type="ECO:0000256" key="5">
    <source>
        <dbReference type="ARBA" id="ARBA00022723"/>
    </source>
</evidence>
<evidence type="ECO:0000313" key="12">
    <source>
        <dbReference type="EMBL" id="KHN76264.1"/>
    </source>
</evidence>
<evidence type="ECO:0000256" key="1">
    <source>
        <dbReference type="ARBA" id="ARBA00000077"/>
    </source>
</evidence>
<reference evidence="12 13" key="1">
    <citation type="submission" date="2014-11" db="EMBL/GenBank/DDBJ databases">
        <title>Genetic blueprint of the zoonotic pathogen Toxocara canis.</title>
        <authorList>
            <person name="Zhu X.-Q."/>
            <person name="Korhonen P.K."/>
            <person name="Cai H."/>
            <person name="Young N.D."/>
            <person name="Nejsum P."/>
            <person name="von Samson-Himmelstjerna G."/>
            <person name="Boag P.R."/>
            <person name="Tan P."/>
            <person name="Li Q."/>
            <person name="Min J."/>
            <person name="Yang Y."/>
            <person name="Wang X."/>
            <person name="Fang X."/>
            <person name="Hall R.S."/>
            <person name="Hofmann A."/>
            <person name="Sternberg P.W."/>
            <person name="Jex A.R."/>
            <person name="Gasser R.B."/>
        </authorList>
    </citation>
    <scope>NUCLEOTIDE SEQUENCE [LARGE SCALE GENOMIC DNA]</scope>
    <source>
        <strain evidence="12">PN_DK_2014</strain>
    </source>
</reference>
<comment type="similarity">
    <text evidence="3">Belongs to the RNase HII family. Eukaryotic subfamily.</text>
</comment>
<comment type="caution">
    <text evidence="12">The sequence shown here is derived from an EMBL/GenBank/DDBJ whole genome shotgun (WGS) entry which is preliminary data.</text>
</comment>
<evidence type="ECO:0000256" key="2">
    <source>
        <dbReference type="ARBA" id="ARBA00001946"/>
    </source>
</evidence>
<evidence type="ECO:0000256" key="3">
    <source>
        <dbReference type="ARBA" id="ARBA00007058"/>
    </source>
</evidence>
<dbReference type="EC" id="3.1.26.4" evidence="10"/>
<dbReference type="STRING" id="6265.A0A0B2V468"/>
<dbReference type="FunFam" id="3.30.420.10:FF:000016">
    <property type="entry name" value="Ribonuclease"/>
    <property type="match status" value="1"/>
</dbReference>
<feature type="binding site" evidence="9">
    <location>
        <position position="36"/>
    </location>
    <ligand>
        <name>a divalent metal cation</name>
        <dbReference type="ChEBI" id="CHEBI:60240"/>
    </ligand>
</feature>